<dbReference type="InterPro" id="IPR046347">
    <property type="entry name" value="bZIP_sf"/>
</dbReference>
<dbReference type="Proteomes" id="UP000269276">
    <property type="component" value="Unassembled WGS sequence"/>
</dbReference>
<feature type="region of interest" description="Disordered" evidence="1">
    <location>
        <begin position="1"/>
        <end position="23"/>
    </location>
</feature>
<dbReference type="OrthoDB" id="2590011at2759"/>
<dbReference type="GO" id="GO:0003700">
    <property type="term" value="F:DNA-binding transcription factor activity"/>
    <property type="evidence" value="ECO:0007669"/>
    <property type="project" value="InterPro"/>
</dbReference>
<dbReference type="SUPFAM" id="SSF57959">
    <property type="entry name" value="Leucine zipper domain"/>
    <property type="match status" value="1"/>
</dbReference>
<evidence type="ECO:0000313" key="2">
    <source>
        <dbReference type="EMBL" id="RMY67634.1"/>
    </source>
</evidence>
<dbReference type="Gene3D" id="1.20.5.170">
    <property type="match status" value="1"/>
</dbReference>
<feature type="compositionally biased region" description="Basic and acidic residues" evidence="1">
    <location>
        <begin position="214"/>
        <end position="223"/>
    </location>
</feature>
<evidence type="ECO:0000313" key="3">
    <source>
        <dbReference type="Proteomes" id="UP000269276"/>
    </source>
</evidence>
<dbReference type="VEuPathDB" id="FungiDB:BTJ68_09581"/>
<name>A0A3M7DTP7_HORWE</name>
<accession>A0A3M7DTP7</accession>
<comment type="caution">
    <text evidence="2">The sequence shown here is derived from an EMBL/GenBank/DDBJ whole genome shotgun (WGS) entry which is preliminary data.</text>
</comment>
<feature type="region of interest" description="Disordered" evidence="1">
    <location>
        <begin position="39"/>
        <end position="96"/>
    </location>
</feature>
<dbReference type="AlphaFoldDB" id="A0A3M7DTP7"/>
<feature type="compositionally biased region" description="Polar residues" evidence="1">
    <location>
        <begin position="46"/>
        <end position="64"/>
    </location>
</feature>
<feature type="compositionally biased region" description="Basic residues" evidence="1">
    <location>
        <begin position="82"/>
        <end position="96"/>
    </location>
</feature>
<sequence length="414" mass="45146">MVTTDGLEATNNTTSQGSRMGSGFRSWLKAKATVKKDVKFVHENPGDTSKGNGGSSNLFKSQKSAPIAHSSKDQNLLQSPAAHRRQQVYRAQKRHRDRKTDYVESLEAEIARLRRVDAVVNSEKCVLKHQNEAMKGFIAGHNLDEGSANKHFHISSASQGDSSSLGSDAAINVRFDPKIGKSILSRFEDVSTSHERTFLDLETDHADLAPSNKESQKLRDRPDSPAGNMSSWEALDFILALEWPCRNHIHHHAINPLSARKDAETSNASPNHALTATQTVYSCAFEPVHSQAAGRTSGRHLPYSEIEKYVSRSASHGEKAAGHSKSLIALSSQLPLDDDMMTPAQVYSTICLEVPLSSSGGDSGRSHVMQILKVPLSRKVSCFGFGAALPAVDFYEVFDDAVRAVGKTPHTHGQ</sequence>
<evidence type="ECO:0008006" key="4">
    <source>
        <dbReference type="Google" id="ProtNLM"/>
    </source>
</evidence>
<feature type="region of interest" description="Disordered" evidence="1">
    <location>
        <begin position="201"/>
        <end position="227"/>
    </location>
</feature>
<gene>
    <name evidence="2" type="ORF">D0863_07660</name>
</gene>
<organism evidence="2 3">
    <name type="scientific">Hortaea werneckii</name>
    <name type="common">Black yeast</name>
    <name type="synonym">Cladosporium werneckii</name>
    <dbReference type="NCBI Taxonomy" id="91943"/>
    <lineage>
        <taxon>Eukaryota</taxon>
        <taxon>Fungi</taxon>
        <taxon>Dikarya</taxon>
        <taxon>Ascomycota</taxon>
        <taxon>Pezizomycotina</taxon>
        <taxon>Dothideomycetes</taxon>
        <taxon>Dothideomycetidae</taxon>
        <taxon>Mycosphaerellales</taxon>
        <taxon>Teratosphaeriaceae</taxon>
        <taxon>Hortaea</taxon>
    </lineage>
</organism>
<feature type="compositionally biased region" description="Polar residues" evidence="1">
    <location>
        <begin position="1"/>
        <end position="19"/>
    </location>
</feature>
<dbReference type="EMBL" id="QWIP01000265">
    <property type="protein sequence ID" value="RMY67634.1"/>
    <property type="molecule type" value="Genomic_DNA"/>
</dbReference>
<reference evidence="2 3" key="1">
    <citation type="journal article" date="2018" name="BMC Genomics">
        <title>Genomic evidence for intraspecific hybridization in a clonal and extremely halotolerant yeast.</title>
        <authorList>
            <person name="Gostincar C."/>
            <person name="Stajich J.E."/>
            <person name="Zupancic J."/>
            <person name="Zalar P."/>
            <person name="Gunde-Cimerman N."/>
        </authorList>
    </citation>
    <scope>NUCLEOTIDE SEQUENCE [LARGE SCALE GENOMIC DNA]</scope>
    <source>
        <strain evidence="2 3">EXF-2682</strain>
    </source>
</reference>
<proteinExistence type="predicted"/>
<dbReference type="CDD" id="cd14688">
    <property type="entry name" value="bZIP_YAP"/>
    <property type="match status" value="1"/>
</dbReference>
<evidence type="ECO:0000256" key="1">
    <source>
        <dbReference type="SAM" id="MobiDB-lite"/>
    </source>
</evidence>
<protein>
    <recommendedName>
        <fullName evidence="4">BZIP domain-containing protein</fullName>
    </recommendedName>
</protein>